<feature type="non-terminal residue" evidence="1">
    <location>
        <position position="1"/>
    </location>
</feature>
<gene>
    <name evidence="1" type="ORF">O3P69_016285</name>
</gene>
<dbReference type="EMBL" id="JARAKH010001289">
    <property type="protein sequence ID" value="KAK8373230.1"/>
    <property type="molecule type" value="Genomic_DNA"/>
</dbReference>
<name>A0AAW0SEH2_SCYPA</name>
<sequence length="95" mass="11063">CGDCEPRPSETFRDLPRPSKICRDPQMKIYRFKKCDDATQTDRQTDRCGMSTGILKVKRSRGQESRVESYGSPDSCWWEKPQDSQAWVESQLRVC</sequence>
<reference evidence="1 2" key="1">
    <citation type="submission" date="2023-03" db="EMBL/GenBank/DDBJ databases">
        <title>High-quality genome of Scylla paramamosain provides insights in environmental adaptation.</title>
        <authorList>
            <person name="Zhang L."/>
        </authorList>
    </citation>
    <scope>NUCLEOTIDE SEQUENCE [LARGE SCALE GENOMIC DNA]</scope>
    <source>
        <strain evidence="1">LZ_2023a</strain>
        <tissue evidence="1">Muscle</tissue>
    </source>
</reference>
<dbReference type="AlphaFoldDB" id="A0AAW0SEH2"/>
<evidence type="ECO:0000313" key="1">
    <source>
        <dbReference type="EMBL" id="KAK8373230.1"/>
    </source>
</evidence>
<evidence type="ECO:0000313" key="2">
    <source>
        <dbReference type="Proteomes" id="UP001487740"/>
    </source>
</evidence>
<accession>A0AAW0SEH2</accession>
<dbReference type="Proteomes" id="UP001487740">
    <property type="component" value="Unassembled WGS sequence"/>
</dbReference>
<keyword evidence="2" id="KW-1185">Reference proteome</keyword>
<protein>
    <submittedName>
        <fullName evidence="1">Uncharacterized protein</fullName>
    </submittedName>
</protein>
<proteinExistence type="predicted"/>
<comment type="caution">
    <text evidence="1">The sequence shown here is derived from an EMBL/GenBank/DDBJ whole genome shotgun (WGS) entry which is preliminary data.</text>
</comment>
<organism evidence="1 2">
    <name type="scientific">Scylla paramamosain</name>
    <name type="common">Mud crab</name>
    <dbReference type="NCBI Taxonomy" id="85552"/>
    <lineage>
        <taxon>Eukaryota</taxon>
        <taxon>Metazoa</taxon>
        <taxon>Ecdysozoa</taxon>
        <taxon>Arthropoda</taxon>
        <taxon>Crustacea</taxon>
        <taxon>Multicrustacea</taxon>
        <taxon>Malacostraca</taxon>
        <taxon>Eumalacostraca</taxon>
        <taxon>Eucarida</taxon>
        <taxon>Decapoda</taxon>
        <taxon>Pleocyemata</taxon>
        <taxon>Brachyura</taxon>
        <taxon>Eubrachyura</taxon>
        <taxon>Portunoidea</taxon>
        <taxon>Portunidae</taxon>
        <taxon>Portuninae</taxon>
        <taxon>Scylla</taxon>
    </lineage>
</organism>